<dbReference type="GO" id="GO:0004794">
    <property type="term" value="F:threonine deaminase activity"/>
    <property type="evidence" value="ECO:0007669"/>
    <property type="project" value="TreeGrafter"/>
</dbReference>
<dbReference type="AlphaFoldDB" id="A0A934ITA9"/>
<evidence type="ECO:0000259" key="5">
    <source>
        <dbReference type="Pfam" id="PF00291"/>
    </source>
</evidence>
<dbReference type="InterPro" id="IPR036052">
    <property type="entry name" value="TrpB-like_PALP_sf"/>
</dbReference>
<dbReference type="GO" id="GO:0009097">
    <property type="term" value="P:isoleucine biosynthetic process"/>
    <property type="evidence" value="ECO:0007669"/>
    <property type="project" value="TreeGrafter"/>
</dbReference>
<organism evidence="6 7">
    <name type="scientific">Acuticoccus mangrovi</name>
    <dbReference type="NCBI Taxonomy" id="2796142"/>
    <lineage>
        <taxon>Bacteria</taxon>
        <taxon>Pseudomonadati</taxon>
        <taxon>Pseudomonadota</taxon>
        <taxon>Alphaproteobacteria</taxon>
        <taxon>Hyphomicrobiales</taxon>
        <taxon>Amorphaceae</taxon>
        <taxon>Acuticoccus</taxon>
    </lineage>
</organism>
<keyword evidence="3" id="KW-0663">Pyridoxal phosphate</keyword>
<dbReference type="PANTHER" id="PTHR48078:SF6">
    <property type="entry name" value="L-THREONINE DEHYDRATASE CATABOLIC TDCB"/>
    <property type="match status" value="1"/>
</dbReference>
<dbReference type="SUPFAM" id="SSF53686">
    <property type="entry name" value="Tryptophan synthase beta subunit-like PLP-dependent enzymes"/>
    <property type="match status" value="1"/>
</dbReference>
<dbReference type="GO" id="GO:0003941">
    <property type="term" value="F:L-serine ammonia-lyase activity"/>
    <property type="evidence" value="ECO:0007669"/>
    <property type="project" value="TreeGrafter"/>
</dbReference>
<evidence type="ECO:0000256" key="4">
    <source>
        <dbReference type="ARBA" id="ARBA00023239"/>
    </source>
</evidence>
<dbReference type="Pfam" id="PF00291">
    <property type="entry name" value="PALP"/>
    <property type="match status" value="1"/>
</dbReference>
<evidence type="ECO:0000313" key="7">
    <source>
        <dbReference type="Proteomes" id="UP000609531"/>
    </source>
</evidence>
<dbReference type="PANTHER" id="PTHR48078">
    <property type="entry name" value="THREONINE DEHYDRATASE, MITOCHONDRIAL-RELATED"/>
    <property type="match status" value="1"/>
</dbReference>
<evidence type="ECO:0000256" key="2">
    <source>
        <dbReference type="ARBA" id="ARBA00010869"/>
    </source>
</evidence>
<dbReference type="InterPro" id="IPR001926">
    <property type="entry name" value="TrpB-like_PALP"/>
</dbReference>
<dbReference type="InterPro" id="IPR050147">
    <property type="entry name" value="Ser/Thr_Dehydratase"/>
</dbReference>
<gene>
    <name evidence="6" type="ORF">JCR33_21755</name>
</gene>
<dbReference type="Proteomes" id="UP000609531">
    <property type="component" value="Unassembled WGS sequence"/>
</dbReference>
<keyword evidence="4" id="KW-0456">Lyase</keyword>
<dbReference type="CDD" id="cd01562">
    <property type="entry name" value="Thr-dehyd"/>
    <property type="match status" value="1"/>
</dbReference>
<comment type="similarity">
    <text evidence="2">Belongs to the serine/threonine dehydratase family.</text>
</comment>
<comment type="caution">
    <text evidence="6">The sequence shown here is derived from an EMBL/GenBank/DDBJ whole genome shotgun (WGS) entry which is preliminary data.</text>
</comment>
<evidence type="ECO:0000256" key="1">
    <source>
        <dbReference type="ARBA" id="ARBA00001933"/>
    </source>
</evidence>
<proteinExistence type="inferred from homology"/>
<dbReference type="GO" id="GO:0006565">
    <property type="term" value="P:L-serine catabolic process"/>
    <property type="evidence" value="ECO:0007669"/>
    <property type="project" value="TreeGrafter"/>
</dbReference>
<reference evidence="6" key="1">
    <citation type="submission" date="2020-12" db="EMBL/GenBank/DDBJ databases">
        <title>Bacterial taxonomy.</title>
        <authorList>
            <person name="Pan X."/>
        </authorList>
    </citation>
    <scope>NUCLEOTIDE SEQUENCE</scope>
    <source>
        <strain evidence="6">B2012</strain>
    </source>
</reference>
<dbReference type="PROSITE" id="PS00165">
    <property type="entry name" value="DEHYDRATASE_SER_THR"/>
    <property type="match status" value="1"/>
</dbReference>
<feature type="domain" description="Tryptophan synthase beta chain-like PALP" evidence="5">
    <location>
        <begin position="30"/>
        <end position="319"/>
    </location>
</feature>
<dbReference type="RefSeq" id="WP_198884238.1">
    <property type="nucleotide sequence ID" value="NZ_JAEKJA010000026.1"/>
</dbReference>
<evidence type="ECO:0000256" key="3">
    <source>
        <dbReference type="ARBA" id="ARBA00022898"/>
    </source>
</evidence>
<dbReference type="GO" id="GO:0006567">
    <property type="term" value="P:L-threonine catabolic process"/>
    <property type="evidence" value="ECO:0007669"/>
    <property type="project" value="TreeGrafter"/>
</dbReference>
<keyword evidence="7" id="KW-1185">Reference proteome</keyword>
<accession>A0A934ITA9</accession>
<protein>
    <submittedName>
        <fullName evidence="6">Threonine/serine dehydratase</fullName>
    </submittedName>
</protein>
<comment type="cofactor">
    <cofactor evidence="1">
        <name>pyridoxal 5'-phosphate</name>
        <dbReference type="ChEBI" id="CHEBI:597326"/>
    </cofactor>
</comment>
<evidence type="ECO:0000313" key="6">
    <source>
        <dbReference type="EMBL" id="MBJ3778340.1"/>
    </source>
</evidence>
<dbReference type="GO" id="GO:0030170">
    <property type="term" value="F:pyridoxal phosphate binding"/>
    <property type="evidence" value="ECO:0007669"/>
    <property type="project" value="InterPro"/>
</dbReference>
<sequence length="336" mass="34541">MTIEPVTEALLPIAIGDIEAAAKRLDGEAIRTPLLASATLDEKVGARVLVKAECLQRTGSFKFRGAFNRLSLIPADVRANGVVACSSGNHAQGVAEAARLFGVPATIVMPHDAPAIKRARTERSGAKVVVYDRETDDREAIAAAISERTGATFVHPYDDPGVMAGQGTIGLEIAADLAAMGLAADRVLVPVSGGGLIAGVAVAMAAKMPHAICQPVEPAGFDDLSRSLVAGVRVTNERRGGSIADALLAATPGRNTFEVHMRHVASGVGVADEALPKAMAFAMNELKIVTEPGGVIALAALLEGLFTVKGETVVVVASGGNADPDLIAEAITTYRG</sequence>
<dbReference type="Gene3D" id="3.40.50.1100">
    <property type="match status" value="2"/>
</dbReference>
<dbReference type="InterPro" id="IPR000634">
    <property type="entry name" value="Ser/Thr_deHydtase_PyrdxlP-BS"/>
</dbReference>
<name>A0A934ITA9_9HYPH</name>
<dbReference type="EMBL" id="JAEKJA010000026">
    <property type="protein sequence ID" value="MBJ3778340.1"/>
    <property type="molecule type" value="Genomic_DNA"/>
</dbReference>
<dbReference type="FunFam" id="3.40.50.1100:FF:000005">
    <property type="entry name" value="Threonine dehydratase catabolic"/>
    <property type="match status" value="1"/>
</dbReference>